<gene>
    <name evidence="1" type="ORF">L2E82_12579</name>
</gene>
<sequence length="664" mass="74612">MYLFSHENEIPTPYKFSPHSTDFFELQKLLIGKFFHRPHRSIADSKQTQKATVIFTTFSIYFNIYESINVIALLPSSLSYLQADYDATDLKKPADMLTTKQTDKKRSPTNNQTKRSTRFETRDTKLQQEKGSKTLRSKEANKKSPNTIAKYSFNNSPKGLKVHPKPPSTPSSISSEGFDDQDHGEPKEEDIFHESSNGVQSDEEKEDLDVKFAEMETKIEKLEEELREVAALEVSLYSVVQEHGGSPLKVHTPANRLSRLYIHAGKRLSIARNILSGLNMISMSCGNDVSRLTFWWSNIIVLREIITQAFGSKESSKSEFTKLVDDWQETRIFTSELEKIESGIFSRIIESIWCQTLKANMLTNETNGKLLGPASSYQQQSNFSITLWQNAFQDAFKRLCPVRARGDECGCLPFLARMVMEQCVARFDVAMFNSILHDKIPSDPILDPIIESRVLPIPPNDLSFGSGAQLKKAVGNWSRWLTDRLSMDTSGNEDDDFEKTKTGELKCFHLLNSLSGVLMVPKDMLTDRSIRAEVCPSISLSLLREILCNFTPDEFCPDPVPETVLEALNAESVIERGSSEDDSGSVPSATATIIYKPPSSIDVAEKVSEAGGNNELNRKVDTSDEELDELDSSPTFTIETLPPFPTAEGNGIARYELLREVWSS</sequence>
<reference evidence="2" key="1">
    <citation type="journal article" date="2022" name="Mol. Ecol. Resour.">
        <title>The genomes of chicory, endive, great burdock and yacon provide insights into Asteraceae palaeo-polyploidization history and plant inulin production.</title>
        <authorList>
            <person name="Fan W."/>
            <person name="Wang S."/>
            <person name="Wang H."/>
            <person name="Wang A."/>
            <person name="Jiang F."/>
            <person name="Liu H."/>
            <person name="Zhao H."/>
            <person name="Xu D."/>
            <person name="Zhang Y."/>
        </authorList>
    </citation>
    <scope>NUCLEOTIDE SEQUENCE [LARGE SCALE GENOMIC DNA]</scope>
    <source>
        <strain evidence="2">cv. Punajuju</strain>
    </source>
</reference>
<protein>
    <submittedName>
        <fullName evidence="1">Uncharacterized protein</fullName>
    </submittedName>
</protein>
<evidence type="ECO:0000313" key="2">
    <source>
        <dbReference type="Proteomes" id="UP001055811"/>
    </source>
</evidence>
<accession>A0ACB9GFW6</accession>
<organism evidence="1 2">
    <name type="scientific">Cichorium intybus</name>
    <name type="common">Chicory</name>
    <dbReference type="NCBI Taxonomy" id="13427"/>
    <lineage>
        <taxon>Eukaryota</taxon>
        <taxon>Viridiplantae</taxon>
        <taxon>Streptophyta</taxon>
        <taxon>Embryophyta</taxon>
        <taxon>Tracheophyta</taxon>
        <taxon>Spermatophyta</taxon>
        <taxon>Magnoliopsida</taxon>
        <taxon>eudicotyledons</taxon>
        <taxon>Gunneridae</taxon>
        <taxon>Pentapetalae</taxon>
        <taxon>asterids</taxon>
        <taxon>campanulids</taxon>
        <taxon>Asterales</taxon>
        <taxon>Asteraceae</taxon>
        <taxon>Cichorioideae</taxon>
        <taxon>Cichorieae</taxon>
        <taxon>Cichoriinae</taxon>
        <taxon>Cichorium</taxon>
    </lineage>
</organism>
<proteinExistence type="predicted"/>
<dbReference type="EMBL" id="CM042010">
    <property type="protein sequence ID" value="KAI3782529.1"/>
    <property type="molecule type" value="Genomic_DNA"/>
</dbReference>
<name>A0ACB9GFW6_CICIN</name>
<dbReference type="Proteomes" id="UP001055811">
    <property type="component" value="Linkage Group LG02"/>
</dbReference>
<keyword evidence="2" id="KW-1185">Reference proteome</keyword>
<reference evidence="1 2" key="2">
    <citation type="journal article" date="2022" name="Mol. Ecol. Resour.">
        <title>The genomes of chicory, endive, great burdock and yacon provide insights into Asteraceae paleo-polyploidization history and plant inulin production.</title>
        <authorList>
            <person name="Fan W."/>
            <person name="Wang S."/>
            <person name="Wang H."/>
            <person name="Wang A."/>
            <person name="Jiang F."/>
            <person name="Liu H."/>
            <person name="Zhao H."/>
            <person name="Xu D."/>
            <person name="Zhang Y."/>
        </authorList>
    </citation>
    <scope>NUCLEOTIDE SEQUENCE [LARGE SCALE GENOMIC DNA]</scope>
    <source>
        <strain evidence="2">cv. Punajuju</strain>
        <tissue evidence="1">Leaves</tissue>
    </source>
</reference>
<comment type="caution">
    <text evidence="1">The sequence shown here is derived from an EMBL/GenBank/DDBJ whole genome shotgun (WGS) entry which is preliminary data.</text>
</comment>
<evidence type="ECO:0000313" key="1">
    <source>
        <dbReference type="EMBL" id="KAI3782529.1"/>
    </source>
</evidence>